<gene>
    <name evidence="3" type="ORF">TrCOL_g2156</name>
</gene>
<dbReference type="OrthoDB" id="2013891at2759"/>
<evidence type="ECO:0000256" key="1">
    <source>
        <dbReference type="SAM" id="MobiDB-lite"/>
    </source>
</evidence>
<evidence type="ECO:0000313" key="3">
    <source>
        <dbReference type="EMBL" id="GMI47552.1"/>
    </source>
</evidence>
<feature type="region of interest" description="Disordered" evidence="1">
    <location>
        <begin position="1"/>
        <end position="45"/>
    </location>
</feature>
<proteinExistence type="predicted"/>
<sequence length="115" mass="11963">MGENDDANEGNDDANEGSSESIKDTMPVNNNAVTSPSSQSSSYPLDVPSPILLGGAMLLSIVGIGTLFTSLTDKELNVIGTAAVVGINVPVSLYLFYAAIKKGQAETEEDDKRLG</sequence>
<feature type="compositionally biased region" description="Low complexity" evidence="1">
    <location>
        <begin position="35"/>
        <end position="45"/>
    </location>
</feature>
<feature type="compositionally biased region" description="Acidic residues" evidence="1">
    <location>
        <begin position="1"/>
        <end position="15"/>
    </location>
</feature>
<evidence type="ECO:0000313" key="4">
    <source>
        <dbReference type="Proteomes" id="UP001165065"/>
    </source>
</evidence>
<comment type="caution">
    <text evidence="3">The sequence shown here is derived from an EMBL/GenBank/DDBJ whole genome shotgun (WGS) entry which is preliminary data.</text>
</comment>
<reference evidence="4" key="1">
    <citation type="journal article" date="2023" name="Commun. Biol.">
        <title>Genome analysis of Parmales, the sister group of diatoms, reveals the evolutionary specialization of diatoms from phago-mixotrophs to photoautotrophs.</title>
        <authorList>
            <person name="Ban H."/>
            <person name="Sato S."/>
            <person name="Yoshikawa S."/>
            <person name="Yamada K."/>
            <person name="Nakamura Y."/>
            <person name="Ichinomiya M."/>
            <person name="Sato N."/>
            <person name="Blanc-Mathieu R."/>
            <person name="Endo H."/>
            <person name="Kuwata A."/>
            <person name="Ogata H."/>
        </authorList>
    </citation>
    <scope>NUCLEOTIDE SEQUENCE [LARGE SCALE GENOMIC DNA]</scope>
</reference>
<keyword evidence="4" id="KW-1185">Reference proteome</keyword>
<protein>
    <submittedName>
        <fullName evidence="3">Uncharacterized protein</fullName>
    </submittedName>
</protein>
<dbReference type="AlphaFoldDB" id="A0A9W7GPB1"/>
<dbReference type="EMBL" id="BRYA01000350">
    <property type="protein sequence ID" value="GMI47552.1"/>
    <property type="molecule type" value="Genomic_DNA"/>
</dbReference>
<evidence type="ECO:0000256" key="2">
    <source>
        <dbReference type="SAM" id="Phobius"/>
    </source>
</evidence>
<keyword evidence="2" id="KW-0812">Transmembrane</keyword>
<organism evidence="3 4">
    <name type="scientific">Triparma columacea</name>
    <dbReference type="NCBI Taxonomy" id="722753"/>
    <lineage>
        <taxon>Eukaryota</taxon>
        <taxon>Sar</taxon>
        <taxon>Stramenopiles</taxon>
        <taxon>Ochrophyta</taxon>
        <taxon>Bolidophyceae</taxon>
        <taxon>Parmales</taxon>
        <taxon>Triparmaceae</taxon>
        <taxon>Triparma</taxon>
    </lineage>
</organism>
<keyword evidence="2" id="KW-0472">Membrane</keyword>
<feature type="transmembrane region" description="Helical" evidence="2">
    <location>
        <begin position="78"/>
        <end position="100"/>
    </location>
</feature>
<name>A0A9W7GPB1_9STRA</name>
<accession>A0A9W7GPB1</accession>
<dbReference type="Proteomes" id="UP001165065">
    <property type="component" value="Unassembled WGS sequence"/>
</dbReference>
<keyword evidence="2" id="KW-1133">Transmembrane helix</keyword>
<feature type="transmembrane region" description="Helical" evidence="2">
    <location>
        <begin position="51"/>
        <end position="71"/>
    </location>
</feature>